<dbReference type="SUPFAM" id="SSF54862">
    <property type="entry name" value="4Fe-4S ferredoxins"/>
    <property type="match status" value="1"/>
</dbReference>
<keyword evidence="3" id="KW-0411">Iron-sulfur</keyword>
<feature type="domain" description="4Fe-4S ferredoxin-type" evidence="4">
    <location>
        <begin position="214"/>
        <end position="236"/>
    </location>
</feature>
<accession>A0A0X1U965</accession>
<protein>
    <submittedName>
        <fullName evidence="6">4Fe-4S dicluster domain-containing protein</fullName>
    </submittedName>
    <submittedName>
        <fullName evidence="5">Ferredoxin-2</fullName>
    </submittedName>
</protein>
<evidence type="ECO:0000313" key="8">
    <source>
        <dbReference type="Proteomes" id="UP000184204"/>
    </source>
</evidence>
<evidence type="ECO:0000313" key="7">
    <source>
        <dbReference type="Proteomes" id="UP000068026"/>
    </source>
</evidence>
<evidence type="ECO:0000256" key="2">
    <source>
        <dbReference type="ARBA" id="ARBA00023004"/>
    </source>
</evidence>
<proteinExistence type="predicted"/>
<dbReference type="OrthoDB" id="9813995at2"/>
<dbReference type="PROSITE" id="PS51379">
    <property type="entry name" value="4FE4S_FER_2"/>
    <property type="match status" value="2"/>
</dbReference>
<sequence>MENIIFCFSGTGNSLAVARDIANHIGNTKIVLIADLMNEEFIDLPYESIGIICPAYFSSLPPIIEQFVKKLNFSDAGYVYAVITAGALHGNSFNRLSSIIAERGGCLNAGYPMQMPGNYIAMYGAWPVWLQSYLLKKAKKKSLKISHSIKAKISNRAVVKRNKEPKSLIEKMDNYEKLALEYSVTDKCIGCETCVKLCPMNNIRMNANKPIFGETCARCMACIQWCPTKAIEYKNSTNRKHYTNPDIKAIDLFSKTKSEILSKET</sequence>
<dbReference type="NCBIfam" id="NF038196">
    <property type="entry name" value="ferrodoxin_EFR1"/>
    <property type="match status" value="1"/>
</dbReference>
<keyword evidence="7" id="KW-1185">Reference proteome</keyword>
<reference evidence="7" key="2">
    <citation type="submission" date="2016-01" db="EMBL/GenBank/DDBJ databases">
        <authorList>
            <person name="Poehlein A."/>
            <person name="Schlien K."/>
            <person name="Gottschalk G."/>
            <person name="Buckel W."/>
            <person name="Daniel R."/>
        </authorList>
    </citation>
    <scope>NUCLEOTIDE SEQUENCE [LARGE SCALE GENOMIC DNA]</scope>
    <source>
        <strain evidence="7">X2</strain>
    </source>
</reference>
<evidence type="ECO:0000313" key="6">
    <source>
        <dbReference type="EMBL" id="SHE69674.1"/>
    </source>
</evidence>
<feature type="domain" description="4Fe-4S ferredoxin-type" evidence="4">
    <location>
        <begin position="178"/>
        <end position="208"/>
    </location>
</feature>
<dbReference type="InterPro" id="IPR029039">
    <property type="entry name" value="Flavoprotein-like_sf"/>
</dbReference>
<keyword evidence="2" id="KW-0408">Iron</keyword>
<dbReference type="Gene3D" id="3.40.50.360">
    <property type="match status" value="1"/>
</dbReference>
<dbReference type="PANTHER" id="PTHR43122">
    <property type="entry name" value="FERREDOXIN SUBUNIT OF PYRUVATE:FLAVODOXIN OXIDOREDUCTASE-RELATED"/>
    <property type="match status" value="1"/>
</dbReference>
<name>A0A0X1U965_ANAPI</name>
<dbReference type="Proteomes" id="UP000068026">
    <property type="component" value="Chromosome"/>
</dbReference>
<dbReference type="GO" id="GO:0051536">
    <property type="term" value="F:iron-sulfur cluster binding"/>
    <property type="evidence" value="ECO:0007669"/>
    <property type="project" value="UniProtKB-KW"/>
</dbReference>
<dbReference type="Proteomes" id="UP000184204">
    <property type="component" value="Unassembled WGS sequence"/>
</dbReference>
<dbReference type="EMBL" id="CP014223">
    <property type="protein sequence ID" value="AMJ41487.1"/>
    <property type="molecule type" value="Genomic_DNA"/>
</dbReference>
<dbReference type="KEGG" id="cpro:CPRO_19050"/>
<reference evidence="6" key="3">
    <citation type="submission" date="2016-11" db="EMBL/GenBank/DDBJ databases">
        <authorList>
            <person name="Varghese N."/>
            <person name="Submissions S."/>
        </authorList>
    </citation>
    <scope>NUCLEOTIDE SEQUENCE</scope>
    <source>
        <strain evidence="6">DSM 1682</strain>
    </source>
</reference>
<evidence type="ECO:0000313" key="5">
    <source>
        <dbReference type="EMBL" id="AMJ41487.1"/>
    </source>
</evidence>
<reference evidence="5 7" key="1">
    <citation type="journal article" date="2016" name="Genome Announc.">
        <title>Complete Genome Sequence of the Amino Acid-Fermenting Clostridium propionicum X2 (DSM 1682).</title>
        <authorList>
            <person name="Poehlein A."/>
            <person name="Schlien K."/>
            <person name="Chowdhury N.P."/>
            <person name="Gottschalk G."/>
            <person name="Buckel W."/>
            <person name="Daniel R."/>
        </authorList>
    </citation>
    <scope>NUCLEOTIDE SEQUENCE [LARGE SCALE GENOMIC DNA]</scope>
    <source>
        <strain evidence="5 7">X2</strain>
    </source>
</reference>
<organism evidence="6 8">
    <name type="scientific">Anaerotignum propionicum DSM 1682</name>
    <dbReference type="NCBI Taxonomy" id="991789"/>
    <lineage>
        <taxon>Bacteria</taxon>
        <taxon>Bacillati</taxon>
        <taxon>Bacillota</taxon>
        <taxon>Clostridia</taxon>
        <taxon>Lachnospirales</taxon>
        <taxon>Anaerotignaceae</taxon>
        <taxon>Anaerotignum</taxon>
    </lineage>
</organism>
<keyword evidence="1" id="KW-0479">Metal-binding</keyword>
<dbReference type="GO" id="GO:0046872">
    <property type="term" value="F:metal ion binding"/>
    <property type="evidence" value="ECO:0007669"/>
    <property type="project" value="UniProtKB-KW"/>
</dbReference>
<dbReference type="InterPro" id="IPR017900">
    <property type="entry name" value="4Fe4S_Fe_S_CS"/>
</dbReference>
<reference evidence="8" key="4">
    <citation type="submission" date="2016-11" db="EMBL/GenBank/DDBJ databases">
        <authorList>
            <person name="Jaros S."/>
            <person name="Januszkiewicz K."/>
            <person name="Wedrychowicz H."/>
        </authorList>
    </citation>
    <scope>NUCLEOTIDE SEQUENCE [LARGE SCALE GENOMIC DNA]</scope>
    <source>
        <strain evidence="8">DSM 1682</strain>
    </source>
</reference>
<evidence type="ECO:0000256" key="3">
    <source>
        <dbReference type="ARBA" id="ARBA00023014"/>
    </source>
</evidence>
<evidence type="ECO:0000259" key="4">
    <source>
        <dbReference type="PROSITE" id="PS51379"/>
    </source>
</evidence>
<dbReference type="RefSeq" id="WP_066050815.1">
    <property type="nucleotide sequence ID" value="NZ_CP014223.1"/>
</dbReference>
<dbReference type="InterPro" id="IPR017896">
    <property type="entry name" value="4Fe4S_Fe-S-bd"/>
</dbReference>
<dbReference type="Gene3D" id="3.30.70.20">
    <property type="match status" value="1"/>
</dbReference>
<evidence type="ECO:0000256" key="1">
    <source>
        <dbReference type="ARBA" id="ARBA00022723"/>
    </source>
</evidence>
<dbReference type="PANTHER" id="PTHR43122:SF1">
    <property type="entry name" value="IRON-SULFUR-BINDING PROTEIN"/>
    <property type="match status" value="1"/>
</dbReference>
<gene>
    <name evidence="5" type="ORF">CPRO_19050</name>
    <name evidence="6" type="ORF">SAMN02745151_01506</name>
</gene>
<dbReference type="AlphaFoldDB" id="A0A0X1U965"/>
<dbReference type="InterPro" id="IPR047964">
    <property type="entry name" value="EFR1-like"/>
</dbReference>
<dbReference type="SUPFAM" id="SSF52218">
    <property type="entry name" value="Flavoproteins"/>
    <property type="match status" value="1"/>
</dbReference>
<dbReference type="EMBL" id="FQUA01000005">
    <property type="protein sequence ID" value="SHE69674.1"/>
    <property type="molecule type" value="Genomic_DNA"/>
</dbReference>
<dbReference type="PROSITE" id="PS00198">
    <property type="entry name" value="4FE4S_FER_1"/>
    <property type="match status" value="2"/>
</dbReference>
<dbReference type="Pfam" id="PF13187">
    <property type="entry name" value="Fer4_9"/>
    <property type="match status" value="1"/>
</dbReference>